<evidence type="ECO:0000256" key="5">
    <source>
        <dbReference type="ARBA" id="ARBA00023274"/>
    </source>
</evidence>
<dbReference type="OrthoDB" id="9810939at2"/>
<dbReference type="InterPro" id="IPR004389">
    <property type="entry name" value="Ribosomal_uL18_bac-type"/>
</dbReference>
<evidence type="ECO:0000313" key="9">
    <source>
        <dbReference type="Proteomes" id="UP000184041"/>
    </source>
</evidence>
<keyword evidence="3 7" id="KW-0694">RNA-binding</keyword>
<dbReference type="GO" id="GO:0006412">
    <property type="term" value="P:translation"/>
    <property type="evidence" value="ECO:0007669"/>
    <property type="project" value="UniProtKB-UniRule"/>
</dbReference>
<dbReference type="InterPro" id="IPR057268">
    <property type="entry name" value="Ribosomal_L18"/>
</dbReference>
<evidence type="ECO:0000256" key="3">
    <source>
        <dbReference type="ARBA" id="ARBA00022884"/>
    </source>
</evidence>
<protein>
    <recommendedName>
        <fullName evidence="6 7">Large ribosomal subunit protein uL18</fullName>
    </recommendedName>
</protein>
<comment type="function">
    <text evidence="7">This is one of the proteins that bind and probably mediate the attachment of the 5S RNA into the large ribosomal subunit, where it forms part of the central protuberance.</text>
</comment>
<evidence type="ECO:0000256" key="6">
    <source>
        <dbReference type="ARBA" id="ARBA00035197"/>
    </source>
</evidence>
<keyword evidence="4 7" id="KW-0689">Ribosomal protein</keyword>
<dbReference type="GO" id="GO:0003735">
    <property type="term" value="F:structural constituent of ribosome"/>
    <property type="evidence" value="ECO:0007669"/>
    <property type="project" value="InterPro"/>
</dbReference>
<dbReference type="NCBIfam" id="TIGR00060">
    <property type="entry name" value="L18_bact"/>
    <property type="match status" value="1"/>
</dbReference>
<keyword evidence="5 7" id="KW-0687">Ribonucleoprotein</keyword>
<evidence type="ECO:0000256" key="7">
    <source>
        <dbReference type="HAMAP-Rule" id="MF_01337"/>
    </source>
</evidence>
<dbReference type="PANTHER" id="PTHR12899">
    <property type="entry name" value="39S RIBOSOMAL PROTEIN L18, MITOCHONDRIAL"/>
    <property type="match status" value="1"/>
</dbReference>
<proteinExistence type="inferred from homology"/>
<dbReference type="Proteomes" id="UP000184041">
    <property type="component" value="Unassembled WGS sequence"/>
</dbReference>
<evidence type="ECO:0000256" key="1">
    <source>
        <dbReference type="ARBA" id="ARBA00007116"/>
    </source>
</evidence>
<keyword evidence="2 7" id="KW-0699">rRNA-binding</keyword>
<keyword evidence="9" id="KW-1185">Reference proteome</keyword>
<dbReference type="CDD" id="cd00432">
    <property type="entry name" value="Ribosomal_L18_L5e"/>
    <property type="match status" value="1"/>
</dbReference>
<dbReference type="PANTHER" id="PTHR12899:SF3">
    <property type="entry name" value="LARGE RIBOSOMAL SUBUNIT PROTEIN UL18M"/>
    <property type="match status" value="1"/>
</dbReference>
<dbReference type="RefSeq" id="WP_073068612.1">
    <property type="nucleotide sequence ID" value="NZ_FQUS01000043.1"/>
</dbReference>
<dbReference type="AlphaFoldDB" id="A0A1M5LN17"/>
<reference evidence="8 9" key="1">
    <citation type="submission" date="2016-11" db="EMBL/GenBank/DDBJ databases">
        <authorList>
            <person name="Jaros S."/>
            <person name="Januszkiewicz K."/>
            <person name="Wedrychowicz H."/>
        </authorList>
    </citation>
    <scope>NUCLEOTIDE SEQUENCE [LARGE SCALE GENOMIC DNA]</scope>
    <source>
        <strain evidence="8 9">DSM 21986</strain>
    </source>
</reference>
<name>A0A1M5LN17_9BACT</name>
<sequence length="122" mass="13505">MDKTTKKRLRRDKIRRRIRATIRGTAERPRLSVNKSNKHVYAQLVDDLTGQTLVAASTQSNEIADEIEGKAKKESAAVVGNHLAELAEEKGIDKAVFDRSGYKYHGVIKALAEGAREGGLDF</sequence>
<dbReference type="FunFam" id="3.30.420.100:FF:000001">
    <property type="entry name" value="50S ribosomal protein L18"/>
    <property type="match status" value="1"/>
</dbReference>
<dbReference type="Gene3D" id="3.30.420.100">
    <property type="match status" value="1"/>
</dbReference>
<evidence type="ECO:0000256" key="2">
    <source>
        <dbReference type="ARBA" id="ARBA00022730"/>
    </source>
</evidence>
<dbReference type="EMBL" id="FQUS01000043">
    <property type="protein sequence ID" value="SHG66356.1"/>
    <property type="molecule type" value="Genomic_DNA"/>
</dbReference>
<dbReference type="STRING" id="1194090.SAMN05443144_14319"/>
<gene>
    <name evidence="7" type="primary">rplR</name>
    <name evidence="8" type="ORF">SAMN05443144_14319</name>
</gene>
<dbReference type="GO" id="GO:0022625">
    <property type="term" value="C:cytosolic large ribosomal subunit"/>
    <property type="evidence" value="ECO:0007669"/>
    <property type="project" value="TreeGrafter"/>
</dbReference>
<evidence type="ECO:0000256" key="4">
    <source>
        <dbReference type="ARBA" id="ARBA00022980"/>
    </source>
</evidence>
<dbReference type="HAMAP" id="MF_01337_B">
    <property type="entry name" value="Ribosomal_uL18_B"/>
    <property type="match status" value="1"/>
</dbReference>
<organism evidence="8 9">
    <name type="scientific">Fodinibius roseus</name>
    <dbReference type="NCBI Taxonomy" id="1194090"/>
    <lineage>
        <taxon>Bacteria</taxon>
        <taxon>Pseudomonadati</taxon>
        <taxon>Balneolota</taxon>
        <taxon>Balneolia</taxon>
        <taxon>Balneolales</taxon>
        <taxon>Balneolaceae</taxon>
        <taxon>Fodinibius</taxon>
    </lineage>
</organism>
<comment type="similarity">
    <text evidence="1 7">Belongs to the universal ribosomal protein uL18 family.</text>
</comment>
<dbReference type="Pfam" id="PF00861">
    <property type="entry name" value="Ribosomal_L18p"/>
    <property type="match status" value="1"/>
</dbReference>
<dbReference type="GO" id="GO:0008097">
    <property type="term" value="F:5S rRNA binding"/>
    <property type="evidence" value="ECO:0007669"/>
    <property type="project" value="TreeGrafter"/>
</dbReference>
<comment type="subunit">
    <text evidence="7">Part of the 50S ribosomal subunit; part of the 5S rRNA/L5/L18/L25 subcomplex. Contacts the 5S and 23S rRNAs.</text>
</comment>
<evidence type="ECO:0000313" key="8">
    <source>
        <dbReference type="EMBL" id="SHG66356.1"/>
    </source>
</evidence>
<dbReference type="SUPFAM" id="SSF53137">
    <property type="entry name" value="Translational machinery components"/>
    <property type="match status" value="1"/>
</dbReference>
<dbReference type="InterPro" id="IPR005484">
    <property type="entry name" value="Ribosomal_uL18_bac/plant/anim"/>
</dbReference>
<accession>A0A1M5LN17</accession>